<protein>
    <submittedName>
        <fullName evidence="1">Alpha/beta hydrolase</fullName>
    </submittedName>
</protein>
<evidence type="ECO:0000313" key="2">
    <source>
        <dbReference type="Proteomes" id="UP000308886"/>
    </source>
</evidence>
<proteinExistence type="predicted"/>
<name>A0AC61QR13_9BACT</name>
<evidence type="ECO:0000313" key="1">
    <source>
        <dbReference type="EMBL" id="TGX82482.1"/>
    </source>
</evidence>
<comment type="caution">
    <text evidence="1">The sequence shown here is derived from an EMBL/GenBank/DDBJ whole genome shotgun (WGS) entry which is preliminary data.</text>
</comment>
<gene>
    <name evidence="1" type="ORF">E5358_06850</name>
</gene>
<accession>A0AC61QR13</accession>
<dbReference type="EMBL" id="SRZC01000009">
    <property type="protein sequence ID" value="TGX82482.1"/>
    <property type="molecule type" value="Genomic_DNA"/>
</dbReference>
<keyword evidence="1" id="KW-0378">Hydrolase</keyword>
<organism evidence="1 2">
    <name type="scientific">Palleniella muris</name>
    <dbReference type="NCBI Taxonomy" id="3038145"/>
    <lineage>
        <taxon>Bacteria</taxon>
        <taxon>Pseudomonadati</taxon>
        <taxon>Bacteroidota</taxon>
        <taxon>Bacteroidia</taxon>
        <taxon>Bacteroidales</taxon>
        <taxon>Prevotellaceae</taxon>
        <taxon>Palleniella</taxon>
    </lineage>
</organism>
<sequence length="339" mass="39112">MKIKKKPLLSIVAVLAVVTVITIGGSFYMLSYSLTPDPNRRDIDSAMQVMFKRAPFMKAWTDSVKANGLLRDTFITRYDGRRLHAVYMRNENAHGRTAIIVHGYKDCHATFLYLGRMYHKYLNCNILLPDLHAHGLSDGESIQMGWKDREDILDWANVADKIFRDEKKQSAIVIHGVSMGAAATMCTAGERSPITIRCFIEDSGYTSVWDEFSKELREQFSLPEFPLMYSASVICKLKNGWSFGEASPLKLMRWSIDPILFIHGDKDTFVPTWMAHKLYETKTYSKQLWIAPGSEHARAYLDHPEEYTQKVKDFLDMHMLQPDLYSPMHDLYHNMRIPR</sequence>
<keyword evidence="2" id="KW-1185">Reference proteome</keyword>
<reference evidence="1" key="1">
    <citation type="submission" date="2019-04" db="EMBL/GenBank/DDBJ databases">
        <title>Microbes associate with the intestines of laboratory mice.</title>
        <authorList>
            <person name="Navarre W."/>
            <person name="Wong E."/>
            <person name="Huang K."/>
            <person name="Tropini C."/>
            <person name="Ng K."/>
            <person name="Yu B."/>
        </authorList>
    </citation>
    <scope>NUCLEOTIDE SEQUENCE</scope>
    <source>
        <strain evidence="1">NM73_A23</strain>
    </source>
</reference>
<dbReference type="Proteomes" id="UP000308886">
    <property type="component" value="Unassembled WGS sequence"/>
</dbReference>